<keyword evidence="2" id="KW-1185">Reference proteome</keyword>
<protein>
    <submittedName>
        <fullName evidence="1">Uncharacterized protein</fullName>
    </submittedName>
</protein>
<dbReference type="OrthoDB" id="962625at2"/>
<gene>
    <name evidence="1" type="ORF">MYP_2578</name>
</gene>
<organism evidence="1 2">
    <name type="scientific">Sporocytophaga myxococcoides</name>
    <dbReference type="NCBI Taxonomy" id="153721"/>
    <lineage>
        <taxon>Bacteria</taxon>
        <taxon>Pseudomonadati</taxon>
        <taxon>Bacteroidota</taxon>
        <taxon>Cytophagia</taxon>
        <taxon>Cytophagales</taxon>
        <taxon>Cytophagaceae</taxon>
        <taxon>Sporocytophaga</taxon>
    </lineage>
</organism>
<reference evidence="1 2" key="1">
    <citation type="submission" date="2014-09" db="EMBL/GenBank/DDBJ databases">
        <title>Sporocytophaga myxococcoides PG-01 genome sequencing.</title>
        <authorList>
            <person name="Liu L."/>
            <person name="Gao P.J."/>
            <person name="Chen G.J."/>
            <person name="Wang L.S."/>
        </authorList>
    </citation>
    <scope>NUCLEOTIDE SEQUENCE [LARGE SCALE GENOMIC DNA]</scope>
    <source>
        <strain evidence="1 2">PG-01</strain>
    </source>
</reference>
<dbReference type="AlphaFoldDB" id="A0A098LFW0"/>
<evidence type="ECO:0000313" key="1">
    <source>
        <dbReference type="EMBL" id="GAL85349.1"/>
    </source>
</evidence>
<dbReference type="RefSeq" id="WP_045463710.1">
    <property type="nucleotide sequence ID" value="NZ_BBLT01000004.1"/>
</dbReference>
<dbReference type="EMBL" id="BBLT01000004">
    <property type="protein sequence ID" value="GAL85349.1"/>
    <property type="molecule type" value="Genomic_DNA"/>
</dbReference>
<accession>A0A098LFW0</accession>
<name>A0A098LFW0_9BACT</name>
<dbReference type="eggNOG" id="ENOG502ZHWY">
    <property type="taxonomic scope" value="Bacteria"/>
</dbReference>
<evidence type="ECO:0000313" key="2">
    <source>
        <dbReference type="Proteomes" id="UP000030185"/>
    </source>
</evidence>
<sequence>MDFEKISAELNNKTVVAVLDEKSESYKKLGLKFIGRLVGRTKVKTGAIAQGVISITILTQDYITLTIPCTDIKSLSEWLMK</sequence>
<proteinExistence type="predicted"/>
<dbReference type="Proteomes" id="UP000030185">
    <property type="component" value="Unassembled WGS sequence"/>
</dbReference>
<comment type="caution">
    <text evidence="1">The sequence shown here is derived from an EMBL/GenBank/DDBJ whole genome shotgun (WGS) entry which is preliminary data.</text>
</comment>